<dbReference type="VEuPathDB" id="VectorBase:CPIJ000447"/>
<dbReference type="PANTHER" id="PTHR43580">
    <property type="entry name" value="OXIDOREDUCTASE GLYR1-RELATED"/>
    <property type="match status" value="1"/>
</dbReference>
<dbReference type="PANTHER" id="PTHR43580:SF2">
    <property type="entry name" value="CYTOKINE-LIKE NUCLEAR FACTOR N-PAC"/>
    <property type="match status" value="1"/>
</dbReference>
<protein>
    <submittedName>
        <fullName evidence="1">3-hydroxyisobutyrate dehydrogenase</fullName>
    </submittedName>
</protein>
<dbReference type="EMBL" id="DS231817">
    <property type="protein sequence ID" value="EDS39622.1"/>
    <property type="molecule type" value="Genomic_DNA"/>
</dbReference>
<dbReference type="AlphaFoldDB" id="B0W083"/>
<dbReference type="VEuPathDB" id="VectorBase:CQUJHB017574"/>
<dbReference type="OrthoDB" id="2215036at2759"/>
<dbReference type="Gene3D" id="3.40.50.720">
    <property type="entry name" value="NAD(P)-binding Rossmann-like Domain"/>
    <property type="match status" value="1"/>
</dbReference>
<dbReference type="STRING" id="7176.B0W083"/>
<organism>
    <name type="scientific">Culex quinquefasciatus</name>
    <name type="common">Southern house mosquito</name>
    <name type="synonym">Culex pungens</name>
    <dbReference type="NCBI Taxonomy" id="7176"/>
    <lineage>
        <taxon>Eukaryota</taxon>
        <taxon>Metazoa</taxon>
        <taxon>Ecdysozoa</taxon>
        <taxon>Arthropoda</taxon>
        <taxon>Hexapoda</taxon>
        <taxon>Insecta</taxon>
        <taxon>Pterygota</taxon>
        <taxon>Neoptera</taxon>
        <taxon>Endopterygota</taxon>
        <taxon>Diptera</taxon>
        <taxon>Nematocera</taxon>
        <taxon>Culicoidea</taxon>
        <taxon>Culicidae</taxon>
        <taxon>Culicinae</taxon>
        <taxon>Culicini</taxon>
        <taxon>Culex</taxon>
        <taxon>Culex</taxon>
    </lineage>
</organism>
<dbReference type="InterPro" id="IPR051265">
    <property type="entry name" value="HIBADH-related_NP60_sf"/>
</dbReference>
<dbReference type="GO" id="GO:0000785">
    <property type="term" value="C:chromatin"/>
    <property type="evidence" value="ECO:0007669"/>
    <property type="project" value="TreeGrafter"/>
</dbReference>
<dbReference type="GO" id="GO:0031491">
    <property type="term" value="F:nucleosome binding"/>
    <property type="evidence" value="ECO:0007669"/>
    <property type="project" value="TreeGrafter"/>
</dbReference>
<sequence>MQRNLPSYTVTDPVNFEWDALVNVLEGVLSQIFMVTERSFVAAELYLIEELLKYLSNSNDPLILSVLLFCISSLFVSLSMSSCQITAAVSGVQLLPLILDNVSQVFVFQLPDKTRQETRSVSVKNLRRYATSFPDQYYCNDADPPTGPIDFVSFNKPPIAAIRTAARAVVVYFPSPFNVPRVQGKAAVVMQVAGFKKAVQQIGNLVANPVASTLKARVINNKAKAAIVTIKDIASTPLPKRKRKINGSGDVSTLDLDIFSPVRLKITPAELPRNGSVNLGHFQEAAQSCYKLQLVFGNCGVISVNLVVKGYVEMVGVAPETSQDIAEEIIFKGGRYLEAQVSVKRGPRVNPDFYLLFSCHDQTRGHADHPGWLRLLFEKCQTCFEAISRNSFYFGNVGNATKIYLVLQIIHGVTLADIAERLKESMMQHVAAAASNVVVDPQDGSAGISVRPSNSVMGNGAFEFDNYVTQKYFARTEANLHPQLPSMAPKSIPAEQQQQIVRELDGQFLECDKV</sequence>
<dbReference type="InterPro" id="IPR011989">
    <property type="entry name" value="ARM-like"/>
</dbReference>
<accession>B0W083</accession>
<proteinExistence type="predicted"/>
<dbReference type="Proteomes" id="UP000002320">
    <property type="component" value="Unassembled WGS sequence"/>
</dbReference>
<dbReference type="HOGENOM" id="CLU_530248_0_0_1"/>
<evidence type="ECO:0000313" key="3">
    <source>
        <dbReference type="Proteomes" id="UP000002320"/>
    </source>
</evidence>
<dbReference type="Gene3D" id="1.25.10.10">
    <property type="entry name" value="Leucine-rich Repeat Variant"/>
    <property type="match status" value="1"/>
</dbReference>
<evidence type="ECO:0000313" key="2">
    <source>
        <dbReference type="EnsemblMetazoa" id="CPIJ000447-PA"/>
    </source>
</evidence>
<keyword evidence="3" id="KW-1185">Reference proteome</keyword>
<gene>
    <name evidence="2" type="primary">6031297</name>
    <name evidence="1" type="ORF">CpipJ_CPIJ000447</name>
</gene>
<reference evidence="2" key="2">
    <citation type="submission" date="2020-05" db="UniProtKB">
        <authorList>
            <consortium name="EnsemblMetazoa"/>
        </authorList>
    </citation>
    <scope>IDENTIFICATION</scope>
    <source>
        <strain evidence="2">JHB</strain>
    </source>
</reference>
<reference evidence="1" key="1">
    <citation type="submission" date="2007-03" db="EMBL/GenBank/DDBJ databases">
        <title>Annotation of Culex pipiens quinquefasciatus.</title>
        <authorList>
            <consortium name="The Broad Institute Genome Sequencing Platform"/>
            <person name="Atkinson P.W."/>
            <person name="Hemingway J."/>
            <person name="Christensen B.M."/>
            <person name="Higgs S."/>
            <person name="Kodira C."/>
            <person name="Hannick L."/>
            <person name="Megy K."/>
            <person name="O'Leary S."/>
            <person name="Pearson M."/>
            <person name="Haas B.J."/>
            <person name="Mauceli E."/>
            <person name="Wortman J.R."/>
            <person name="Lee N.H."/>
            <person name="Guigo R."/>
            <person name="Stanke M."/>
            <person name="Alvarado L."/>
            <person name="Amedeo P."/>
            <person name="Antoine C.H."/>
            <person name="Arensburger P."/>
            <person name="Bidwell S.L."/>
            <person name="Crawford M."/>
            <person name="Camaro F."/>
            <person name="Devon K."/>
            <person name="Engels R."/>
            <person name="Hammond M."/>
            <person name="Howarth C."/>
            <person name="Koehrsen M."/>
            <person name="Lawson D."/>
            <person name="Montgomery P."/>
            <person name="Nene V."/>
            <person name="Nusbaum C."/>
            <person name="Puiu D."/>
            <person name="Romero-Severson J."/>
            <person name="Severson D.W."/>
            <person name="Shumway M."/>
            <person name="Sisk P."/>
            <person name="Stolte C."/>
            <person name="Zeng Q."/>
            <person name="Eisenstadt E."/>
            <person name="Fraser-Liggett C."/>
            <person name="Strausberg R."/>
            <person name="Galagan J."/>
            <person name="Birren B."/>
            <person name="Collins F.H."/>
        </authorList>
    </citation>
    <scope>NUCLEOTIDE SEQUENCE [LARGE SCALE GENOMIC DNA]</scope>
    <source>
        <strain evidence="1">JHB</strain>
    </source>
</reference>
<dbReference type="GO" id="GO:0140673">
    <property type="term" value="P:transcription elongation-coupled chromatin remodeling"/>
    <property type="evidence" value="ECO:0007669"/>
    <property type="project" value="TreeGrafter"/>
</dbReference>
<name>B0W083_CULQU</name>
<dbReference type="InParanoid" id="B0W083"/>
<dbReference type="KEGG" id="cqu:CpipJ_CPIJ000447"/>
<evidence type="ECO:0000313" key="1">
    <source>
        <dbReference type="EMBL" id="EDS39622.1"/>
    </source>
</evidence>
<dbReference type="eggNOG" id="KOG0409">
    <property type="taxonomic scope" value="Eukaryota"/>
</dbReference>
<dbReference type="VEuPathDB" id="VectorBase:CQUJHB001917"/>
<dbReference type="eggNOG" id="KOG2020">
    <property type="taxonomic scope" value="Eukaryota"/>
</dbReference>
<dbReference type="GO" id="GO:0003677">
    <property type="term" value="F:DNA binding"/>
    <property type="evidence" value="ECO:0007669"/>
    <property type="project" value="TreeGrafter"/>
</dbReference>
<dbReference type="EnsemblMetazoa" id="CPIJ000447-RA">
    <property type="protein sequence ID" value="CPIJ000447-PA"/>
    <property type="gene ID" value="CPIJ000447"/>
</dbReference>